<comment type="similarity">
    <text evidence="1 2">Belongs to the glycosyl hydrolase 37 family.</text>
</comment>
<dbReference type="InterPro" id="IPR001661">
    <property type="entry name" value="Glyco_hydro_37"/>
</dbReference>
<dbReference type="GO" id="GO:0004555">
    <property type="term" value="F:alpha,alpha-trehalase activity"/>
    <property type="evidence" value="ECO:0007669"/>
    <property type="project" value="UniProtKB-EC"/>
</dbReference>
<evidence type="ECO:0000256" key="1">
    <source>
        <dbReference type="ARBA" id="ARBA00005615"/>
    </source>
</evidence>
<dbReference type="InterPro" id="IPR008928">
    <property type="entry name" value="6-hairpin_glycosidase_sf"/>
</dbReference>
<keyword evidence="2" id="KW-0326">Glycosidase</keyword>
<dbReference type="Gene3D" id="1.50.10.10">
    <property type="match status" value="1"/>
</dbReference>
<comment type="catalytic activity">
    <reaction evidence="2">
        <text>alpha,alpha-trehalose + H2O = alpha-D-glucose + beta-D-glucose</text>
        <dbReference type="Rhea" id="RHEA:32675"/>
        <dbReference type="ChEBI" id="CHEBI:15377"/>
        <dbReference type="ChEBI" id="CHEBI:15903"/>
        <dbReference type="ChEBI" id="CHEBI:16551"/>
        <dbReference type="ChEBI" id="CHEBI:17925"/>
        <dbReference type="EC" id="3.2.1.28"/>
    </reaction>
</comment>
<evidence type="ECO:0000313" key="4">
    <source>
        <dbReference type="Proteomes" id="UP000740883"/>
    </source>
</evidence>
<evidence type="ECO:0000256" key="2">
    <source>
        <dbReference type="RuleBase" id="RU361180"/>
    </source>
</evidence>
<dbReference type="InterPro" id="IPR012341">
    <property type="entry name" value="6hp_glycosidase-like_sf"/>
</dbReference>
<keyword evidence="4" id="KW-1185">Reference proteome</keyword>
<organism evidence="3 4">
    <name type="scientific">Nosema granulosis</name>
    <dbReference type="NCBI Taxonomy" id="83296"/>
    <lineage>
        <taxon>Eukaryota</taxon>
        <taxon>Fungi</taxon>
        <taxon>Fungi incertae sedis</taxon>
        <taxon>Microsporidia</taxon>
        <taxon>Nosematidae</taxon>
        <taxon>Nosema</taxon>
    </lineage>
</organism>
<comment type="caution">
    <text evidence="3">The sequence shown here is derived from an EMBL/GenBank/DDBJ whole genome shotgun (WGS) entry which is preliminary data.</text>
</comment>
<evidence type="ECO:0000313" key="3">
    <source>
        <dbReference type="EMBL" id="KAF9763611.1"/>
    </source>
</evidence>
<protein>
    <recommendedName>
        <fullName evidence="2">Trehalase</fullName>
        <ecNumber evidence="2">3.2.1.28</ecNumber>
    </recommendedName>
    <alternativeName>
        <fullName evidence="2">Alpha-trehalose glucohydrolase</fullName>
    </alternativeName>
</protein>
<dbReference type="AlphaFoldDB" id="A0A9P6H285"/>
<dbReference type="Proteomes" id="UP000740883">
    <property type="component" value="Unassembled WGS sequence"/>
</dbReference>
<dbReference type="PANTHER" id="PTHR23403">
    <property type="entry name" value="TREHALASE"/>
    <property type="match status" value="1"/>
</dbReference>
<dbReference type="PANTHER" id="PTHR23403:SF1">
    <property type="entry name" value="TREHALASE"/>
    <property type="match status" value="1"/>
</dbReference>
<reference evidence="3 4" key="1">
    <citation type="journal article" date="2020" name="Genome Biol. Evol.">
        <title>Comparative genomics of strictly vertically transmitted, feminizing microsporidia endosymbionts of amphipod crustaceans.</title>
        <authorList>
            <person name="Cormier A."/>
            <person name="Chebbi M.A."/>
            <person name="Giraud I."/>
            <person name="Wattier R."/>
            <person name="Teixeira M."/>
            <person name="Gilbert C."/>
            <person name="Rigaud T."/>
            <person name="Cordaux R."/>
        </authorList>
    </citation>
    <scope>NUCLEOTIDE SEQUENCE [LARGE SCALE GENOMIC DNA]</scope>
    <source>
        <strain evidence="3 4">Ou3-Ou53</strain>
    </source>
</reference>
<dbReference type="Pfam" id="PF01204">
    <property type="entry name" value="Trehalase"/>
    <property type="match status" value="1"/>
</dbReference>
<name>A0A9P6H285_9MICR</name>
<gene>
    <name evidence="3" type="primary">treh_0</name>
    <name evidence="3" type="ORF">NGRA_1175</name>
</gene>
<keyword evidence="2" id="KW-0378">Hydrolase</keyword>
<dbReference type="EMBL" id="SBJO01000066">
    <property type="protein sequence ID" value="KAF9763611.1"/>
    <property type="molecule type" value="Genomic_DNA"/>
</dbReference>
<sequence length="621" mass="73582">MILIYLYLYFMKCTEQFEHYVNDPKYDEISFVVQFVKFWNTDSKTFVDTYLRKNYKEIRKEFNKMIKEHGLDINKLKREFLQGDMIARDKLNPKFINEILDFYKNNFEKDANSFKEGKVVQKTEPEWVSRLSSDIKPIAERIFYLWGQYGKISKNTEDRTTKLHLDGIFFVPGGRFQELYYWDSFWILIGLIESDMDEYAFDIIKCFVQLINRFGYIPNGTRAYYVGRTQPPVFCQMLYKLYTHTKNDEIKEYILTEGLKAAEAEYDFLMTNRRIKNEDLENEILNMYVVDTNKPRLESYKEDLTTLASNPNLGSRRVFSNLWTGAESGWDFSSRWLVGGPYLSNIDIINIIPVDLNAFMLENEKILIKFNQEIQNRSTFSQDTSDKINLYTENRSKRWEAMNRILFNKNLGCWNDYNFRTNTHNDSRFYFSNIMPLFYMEDLNNDEHVIKNILNLYKESLFGHPGGVPCSGKPKVEDEVPQQWDFPNSWAPHVQMFTEFLIKNGYDELAYHVGRSFFNSVKSVTKKGTVVFMEKYNCESMGIKGDGGEYTVQEGFGWTNGTVTYLLKKFGERFDQEFDHSQSYKEICEFLSKDFEDSETNQFETPVEFNNFEQKTPILNK</sequence>
<accession>A0A9P6H285</accession>
<dbReference type="PRINTS" id="PR00744">
    <property type="entry name" value="GLHYDRLASE37"/>
</dbReference>
<dbReference type="OrthoDB" id="3542292at2759"/>
<dbReference type="SUPFAM" id="SSF48208">
    <property type="entry name" value="Six-hairpin glycosidases"/>
    <property type="match status" value="1"/>
</dbReference>
<dbReference type="EC" id="3.2.1.28" evidence="2"/>
<dbReference type="GO" id="GO:0005993">
    <property type="term" value="P:trehalose catabolic process"/>
    <property type="evidence" value="ECO:0007669"/>
    <property type="project" value="TreeGrafter"/>
</dbReference>
<proteinExistence type="inferred from homology"/>